<dbReference type="InterPro" id="IPR029481">
    <property type="entry name" value="ABC_trans_N"/>
</dbReference>
<organism evidence="2 3">
    <name type="scientific">Spinacia oleracea</name>
    <name type="common">Spinach</name>
    <dbReference type="NCBI Taxonomy" id="3562"/>
    <lineage>
        <taxon>Eukaryota</taxon>
        <taxon>Viridiplantae</taxon>
        <taxon>Streptophyta</taxon>
        <taxon>Embryophyta</taxon>
        <taxon>Tracheophyta</taxon>
        <taxon>Spermatophyta</taxon>
        <taxon>Magnoliopsida</taxon>
        <taxon>eudicotyledons</taxon>
        <taxon>Gunneridae</taxon>
        <taxon>Pentapetalae</taxon>
        <taxon>Caryophyllales</taxon>
        <taxon>Chenopodiaceae</taxon>
        <taxon>Chenopodioideae</taxon>
        <taxon>Anserineae</taxon>
        <taxon>Spinacia</taxon>
    </lineage>
</organism>
<dbReference type="PANTHER" id="PTHR48040">
    <property type="entry name" value="PLEIOTROPIC DRUG RESISTANCE PROTEIN 1-LIKE ISOFORM X1"/>
    <property type="match status" value="1"/>
</dbReference>
<gene>
    <name evidence="3" type="primary">LOC130461431</name>
</gene>
<dbReference type="PANTHER" id="PTHR48040:SF60">
    <property type="entry name" value="ABC TRANSPORTER DOMAIN-CONTAINING PROTEIN"/>
    <property type="match status" value="1"/>
</dbReference>
<reference evidence="3" key="2">
    <citation type="submission" date="2025-08" db="UniProtKB">
        <authorList>
            <consortium name="RefSeq"/>
        </authorList>
    </citation>
    <scope>IDENTIFICATION</scope>
    <source>
        <tissue evidence="3">Leaf</tissue>
    </source>
</reference>
<accession>A0ABM3QQ72</accession>
<keyword evidence="2" id="KW-1185">Reference proteome</keyword>
<evidence type="ECO:0000313" key="2">
    <source>
        <dbReference type="Proteomes" id="UP000813463"/>
    </source>
</evidence>
<dbReference type="RefSeq" id="XP_056685512.1">
    <property type="nucleotide sequence ID" value="XM_056829534.1"/>
</dbReference>
<evidence type="ECO:0000259" key="1">
    <source>
        <dbReference type="Pfam" id="PF14510"/>
    </source>
</evidence>
<dbReference type="SUPFAM" id="SSF52540">
    <property type="entry name" value="P-loop containing nucleoside triphosphate hydrolases"/>
    <property type="match status" value="1"/>
</dbReference>
<sequence length="235" mass="26623">MHETVSPKNYTRTHHSSNLNYFQGCMLINMSTTTNNRVVEKEATEAAEAEEEEQRWAALQRLPIYKSIRKGLLRQVVDDGKVNVTEIDLQKLGKQQKKVLVESVLKFVEEDFENFLTKLRDRIHRVAIKIPNIELRYEHLSVEGAVHVGSRALPNLLNSSMNILEMILGLIRLTPSNKRTIKILQDVSGIVKPSRMTLLLGPPDSGKSTLLQALAGRLDKDLKVFSSIPFLIDNI</sequence>
<name>A0ABM3QQ72_SPIOL</name>
<protein>
    <submittedName>
        <fullName evidence="3">Pleiotropic drug resistance protein 2-like isoform X1</fullName>
    </submittedName>
</protein>
<reference evidence="2" key="1">
    <citation type="journal article" date="2021" name="Nat. Commun.">
        <title>Genomic analyses provide insights into spinach domestication and the genetic basis of agronomic traits.</title>
        <authorList>
            <person name="Cai X."/>
            <person name="Sun X."/>
            <person name="Xu C."/>
            <person name="Sun H."/>
            <person name="Wang X."/>
            <person name="Ge C."/>
            <person name="Zhang Z."/>
            <person name="Wang Q."/>
            <person name="Fei Z."/>
            <person name="Jiao C."/>
            <person name="Wang Q."/>
        </authorList>
    </citation>
    <scope>NUCLEOTIDE SEQUENCE [LARGE SCALE GENOMIC DNA]</scope>
    <source>
        <strain evidence="2">cv. Varoflay</strain>
    </source>
</reference>
<dbReference type="GeneID" id="130461431"/>
<dbReference type="Pfam" id="PF14510">
    <property type="entry name" value="ABC_trans_N"/>
    <property type="match status" value="1"/>
</dbReference>
<dbReference type="Proteomes" id="UP000813463">
    <property type="component" value="Chromosome 1"/>
</dbReference>
<dbReference type="InterPro" id="IPR027417">
    <property type="entry name" value="P-loop_NTPase"/>
</dbReference>
<feature type="domain" description="Pleiotropic ABC efflux transporter N-terminal" evidence="1">
    <location>
        <begin position="110"/>
        <end position="158"/>
    </location>
</feature>
<evidence type="ECO:0000313" key="3">
    <source>
        <dbReference type="RefSeq" id="XP_056685512.1"/>
    </source>
</evidence>
<dbReference type="Gene3D" id="3.40.50.300">
    <property type="entry name" value="P-loop containing nucleotide triphosphate hydrolases"/>
    <property type="match status" value="1"/>
</dbReference>
<proteinExistence type="predicted"/>